<feature type="signal peptide" evidence="2">
    <location>
        <begin position="1"/>
        <end position="22"/>
    </location>
</feature>
<dbReference type="EMBL" id="JANKHG010000014">
    <property type="protein sequence ID" value="MCR2745817.1"/>
    <property type="molecule type" value="Genomic_DNA"/>
</dbReference>
<dbReference type="CDD" id="cd01144">
    <property type="entry name" value="BtuF"/>
    <property type="match status" value="1"/>
</dbReference>
<dbReference type="PROSITE" id="PS50983">
    <property type="entry name" value="FE_B12_PBP"/>
    <property type="match status" value="1"/>
</dbReference>
<gene>
    <name evidence="4" type="ORF">NSP04_04070</name>
</gene>
<dbReference type="Pfam" id="PF01497">
    <property type="entry name" value="Peripla_BP_2"/>
    <property type="match status" value="1"/>
</dbReference>
<dbReference type="PANTHER" id="PTHR30535">
    <property type="entry name" value="VITAMIN B12-BINDING PROTEIN"/>
    <property type="match status" value="1"/>
</dbReference>
<name>A0ABT1XHR3_9BURK</name>
<protein>
    <submittedName>
        <fullName evidence="4">Cobalamin-binding protein</fullName>
    </submittedName>
</protein>
<keyword evidence="5" id="KW-1185">Reference proteome</keyword>
<feature type="chain" id="PRO_5047332759" evidence="2">
    <location>
        <begin position="23"/>
        <end position="295"/>
    </location>
</feature>
<accession>A0ABT1XHR3</accession>
<comment type="caution">
    <text evidence="4">The sequence shown here is derived from an EMBL/GenBank/DDBJ whole genome shotgun (WGS) entry which is preliminary data.</text>
</comment>
<evidence type="ECO:0000259" key="3">
    <source>
        <dbReference type="PROSITE" id="PS50983"/>
    </source>
</evidence>
<reference evidence="4" key="1">
    <citation type="submission" date="2022-07" db="EMBL/GenBank/DDBJ databases">
        <authorList>
            <person name="Xamxidin M."/>
        </authorList>
    </citation>
    <scope>NUCLEOTIDE SEQUENCE</scope>
    <source>
        <strain evidence="4">YS8-69</strain>
    </source>
</reference>
<dbReference type="PANTHER" id="PTHR30535:SF34">
    <property type="entry name" value="MOLYBDATE-BINDING PROTEIN MOLA"/>
    <property type="match status" value="1"/>
</dbReference>
<sequence length="295" mass="32009">MAQLTRLILLLGLSWVAQVALATPCVQDDLNQTVCAKRTQRVLVLAPHLTEIVDFVGGLGRVVAVDGSSNFPESVKTLPKLGNPWMLGAETILAQKPDLVLVWQSGISMDVVAQLRKAGLPVFVSEPKSIEQVASTMQRVATLFGTGAANQATINEWAKQFETLRTEHAGRTKVPVFYQVWNQPLMTLGGQHVVSEVIELCGGQNVFADLPSLAAQVSVEGVLKRNPAVLLNSGSLTDNQQLVNQWAAWPQLRAVQNGRMHTVPDDILVRNGPRLLQAAKLVCAHIDKARSALRP</sequence>
<dbReference type="InterPro" id="IPR050902">
    <property type="entry name" value="ABC_Transporter_SBP"/>
</dbReference>
<evidence type="ECO:0000313" key="5">
    <source>
        <dbReference type="Proteomes" id="UP001165267"/>
    </source>
</evidence>
<organism evidence="4 5">
    <name type="scientific">Limnobacter parvus</name>
    <dbReference type="NCBI Taxonomy" id="2939690"/>
    <lineage>
        <taxon>Bacteria</taxon>
        <taxon>Pseudomonadati</taxon>
        <taxon>Pseudomonadota</taxon>
        <taxon>Betaproteobacteria</taxon>
        <taxon>Burkholderiales</taxon>
        <taxon>Burkholderiaceae</taxon>
        <taxon>Limnobacter</taxon>
    </lineage>
</organism>
<dbReference type="InterPro" id="IPR002491">
    <property type="entry name" value="ABC_transptr_periplasmic_BD"/>
</dbReference>
<dbReference type="Gene3D" id="3.40.50.1980">
    <property type="entry name" value="Nitrogenase molybdenum iron protein domain"/>
    <property type="match status" value="2"/>
</dbReference>
<evidence type="ECO:0000256" key="2">
    <source>
        <dbReference type="SAM" id="SignalP"/>
    </source>
</evidence>
<feature type="domain" description="Fe/B12 periplasmic-binding" evidence="3">
    <location>
        <begin position="41"/>
        <end position="295"/>
    </location>
</feature>
<keyword evidence="1 2" id="KW-0732">Signal</keyword>
<dbReference type="Proteomes" id="UP001165267">
    <property type="component" value="Unassembled WGS sequence"/>
</dbReference>
<dbReference type="InterPro" id="IPR054828">
    <property type="entry name" value="Vit_B12_bind_prot"/>
</dbReference>
<dbReference type="RefSeq" id="WP_257511047.1">
    <property type="nucleotide sequence ID" value="NZ_JANKHG010000014.1"/>
</dbReference>
<proteinExistence type="predicted"/>
<dbReference type="NCBIfam" id="NF038402">
    <property type="entry name" value="TroA_like"/>
    <property type="match status" value="1"/>
</dbReference>
<dbReference type="SUPFAM" id="SSF53807">
    <property type="entry name" value="Helical backbone' metal receptor"/>
    <property type="match status" value="1"/>
</dbReference>
<evidence type="ECO:0000256" key="1">
    <source>
        <dbReference type="ARBA" id="ARBA00022729"/>
    </source>
</evidence>
<evidence type="ECO:0000313" key="4">
    <source>
        <dbReference type="EMBL" id="MCR2745817.1"/>
    </source>
</evidence>